<keyword evidence="1" id="KW-0812">Transmembrane</keyword>
<keyword evidence="1" id="KW-1133">Transmembrane helix</keyword>
<organism evidence="2 3">
    <name type="scientific">Nostoc cf. commune SO-36</name>
    <dbReference type="NCBI Taxonomy" id="449208"/>
    <lineage>
        <taxon>Bacteria</taxon>
        <taxon>Bacillati</taxon>
        <taxon>Cyanobacteriota</taxon>
        <taxon>Cyanophyceae</taxon>
        <taxon>Nostocales</taxon>
        <taxon>Nostocaceae</taxon>
        <taxon>Nostoc</taxon>
    </lineage>
</organism>
<protein>
    <submittedName>
        <fullName evidence="2">Uncharacterized protein</fullName>
    </submittedName>
</protein>
<name>A0ABN6Q6M2_NOSCO</name>
<evidence type="ECO:0000313" key="2">
    <source>
        <dbReference type="EMBL" id="BDI17642.1"/>
    </source>
</evidence>
<accession>A0ABN6Q6M2</accession>
<evidence type="ECO:0000313" key="3">
    <source>
        <dbReference type="Proteomes" id="UP001055453"/>
    </source>
</evidence>
<evidence type="ECO:0000256" key="1">
    <source>
        <dbReference type="SAM" id="Phobius"/>
    </source>
</evidence>
<gene>
    <name evidence="2" type="ORF">ANSO36C_34440</name>
</gene>
<reference evidence="2" key="1">
    <citation type="submission" date="2022-04" db="EMBL/GenBank/DDBJ databases">
        <title>Complete genome sequence of a cyanobacterium, Nostoc sp. SO-36, isolated in Antarctica.</title>
        <authorList>
            <person name="Kanesaki Y."/>
            <person name="Effendi D."/>
            <person name="Sakamoto T."/>
            <person name="Ohtani S."/>
            <person name="Awai K."/>
        </authorList>
    </citation>
    <scope>NUCLEOTIDE SEQUENCE</scope>
    <source>
        <strain evidence="2">SO-36</strain>
    </source>
</reference>
<feature type="transmembrane region" description="Helical" evidence="1">
    <location>
        <begin position="20"/>
        <end position="46"/>
    </location>
</feature>
<dbReference type="EMBL" id="AP025732">
    <property type="protein sequence ID" value="BDI17642.1"/>
    <property type="molecule type" value="Genomic_DNA"/>
</dbReference>
<dbReference type="Proteomes" id="UP001055453">
    <property type="component" value="Chromosome"/>
</dbReference>
<proteinExistence type="predicted"/>
<dbReference type="RefSeq" id="WP_323374463.1">
    <property type="nucleotide sequence ID" value="NZ_AP025732.1"/>
</dbReference>
<sequence>MPVSLEQWVLLSVAFSHTLPGAAGLLGLFLLSGLLRMAALVPLVFVQEQRSMPLGQLVRFLFPIKQSTDLVKVE</sequence>
<keyword evidence="3" id="KW-1185">Reference proteome</keyword>
<keyword evidence="1" id="KW-0472">Membrane</keyword>